<organism evidence="13 14">
    <name type="scientific">Actinomadura alba</name>
    <dbReference type="NCBI Taxonomy" id="406431"/>
    <lineage>
        <taxon>Bacteria</taxon>
        <taxon>Bacillati</taxon>
        <taxon>Actinomycetota</taxon>
        <taxon>Actinomycetes</taxon>
        <taxon>Streptosporangiales</taxon>
        <taxon>Thermomonosporaceae</taxon>
        <taxon>Actinomadura</taxon>
    </lineage>
</organism>
<dbReference type="InterPro" id="IPR050482">
    <property type="entry name" value="Sensor_HK_TwoCompSys"/>
</dbReference>
<evidence type="ECO:0000256" key="2">
    <source>
        <dbReference type="ARBA" id="ARBA00004370"/>
    </source>
</evidence>
<dbReference type="SMART" id="SM00387">
    <property type="entry name" value="HATPase_c"/>
    <property type="match status" value="1"/>
</dbReference>
<keyword evidence="6" id="KW-0812">Transmembrane</keyword>
<evidence type="ECO:0000256" key="4">
    <source>
        <dbReference type="ARBA" id="ARBA00022553"/>
    </source>
</evidence>
<keyword evidence="10" id="KW-1133">Transmembrane helix</keyword>
<evidence type="ECO:0000313" key="13">
    <source>
        <dbReference type="EMBL" id="MBC6466078.1"/>
    </source>
</evidence>
<dbReference type="Gene3D" id="3.30.450.40">
    <property type="match status" value="1"/>
</dbReference>
<dbReference type="Proteomes" id="UP000805614">
    <property type="component" value="Unassembled WGS sequence"/>
</dbReference>
<evidence type="ECO:0000256" key="11">
    <source>
        <dbReference type="ARBA" id="ARBA00023012"/>
    </source>
</evidence>
<evidence type="ECO:0000256" key="9">
    <source>
        <dbReference type="ARBA" id="ARBA00022840"/>
    </source>
</evidence>
<sequence>MSGSTVRRLTASALLVSMVGAAFGYLVRAIIGPVRRTDRMAGRLADGDPSARVPETDSGEIRKLQRAFNSMAVALEHRDDERAALRRVATIAAHSAPPRVVCNAVTDEMCRLLEIDGARIFRYDPDGLATVVATCCDTAGGLEVGSRWAIKGENIPAVVARTGRPARIDDYADASGPIATYLRRQGVRSAVGAPIIVDDRLWGVAVGFSTRKVLPGDAETRISDITELVATVIANAQARAELTASRARLVAAADQERMRIERDLHDGIQQRLVSLALDLRAAWESVPPGLPELSGRLSAVADGLADSLTDLQETSRGIHPAILAKGGLAPAIKALARRSVVPVELTLRMGTRLDESIEVAAYYVVAEALANAAKHAKASVVEVEAEVLDGRLCLSVRDDGVGGADLAHGSGLIGLIDRVEAAGGTMKIASPVRKGTSLWVSLPACKSPAALI</sequence>
<keyword evidence="10" id="KW-0472">Membrane</keyword>
<dbReference type="Pfam" id="PF07730">
    <property type="entry name" value="HisKA_3"/>
    <property type="match status" value="1"/>
</dbReference>
<dbReference type="CDD" id="cd06225">
    <property type="entry name" value="HAMP"/>
    <property type="match status" value="1"/>
</dbReference>
<dbReference type="PANTHER" id="PTHR24421:SF10">
    <property type="entry name" value="NITRATE_NITRITE SENSOR PROTEIN NARQ"/>
    <property type="match status" value="1"/>
</dbReference>
<dbReference type="EC" id="2.7.13.3" evidence="3"/>
<evidence type="ECO:0000313" key="14">
    <source>
        <dbReference type="Proteomes" id="UP000805614"/>
    </source>
</evidence>
<evidence type="ECO:0000256" key="10">
    <source>
        <dbReference type="ARBA" id="ARBA00022989"/>
    </source>
</evidence>
<evidence type="ECO:0000256" key="6">
    <source>
        <dbReference type="ARBA" id="ARBA00022692"/>
    </source>
</evidence>
<dbReference type="SMART" id="SM00304">
    <property type="entry name" value="HAMP"/>
    <property type="match status" value="1"/>
</dbReference>
<keyword evidence="8" id="KW-0418">Kinase</keyword>
<name>A0ABR7LNW8_9ACTN</name>
<keyword evidence="14" id="KW-1185">Reference proteome</keyword>
<comment type="caution">
    <text evidence="13">The sequence shown here is derived from an EMBL/GenBank/DDBJ whole genome shotgun (WGS) entry which is preliminary data.</text>
</comment>
<dbReference type="PANTHER" id="PTHR24421">
    <property type="entry name" value="NITRATE/NITRITE SENSOR PROTEIN NARX-RELATED"/>
    <property type="match status" value="1"/>
</dbReference>
<evidence type="ECO:0000256" key="8">
    <source>
        <dbReference type="ARBA" id="ARBA00022777"/>
    </source>
</evidence>
<evidence type="ECO:0000256" key="3">
    <source>
        <dbReference type="ARBA" id="ARBA00012438"/>
    </source>
</evidence>
<dbReference type="SMART" id="SM00065">
    <property type="entry name" value="GAF"/>
    <property type="match status" value="1"/>
</dbReference>
<comment type="subcellular location">
    <subcellularLocation>
        <location evidence="2">Membrane</location>
    </subcellularLocation>
</comment>
<dbReference type="Gene3D" id="1.20.5.1930">
    <property type="match status" value="1"/>
</dbReference>
<keyword evidence="9" id="KW-0067">ATP-binding</keyword>
<dbReference type="Gene3D" id="3.30.565.10">
    <property type="entry name" value="Histidine kinase-like ATPase, C-terminal domain"/>
    <property type="match status" value="1"/>
</dbReference>
<evidence type="ECO:0000256" key="1">
    <source>
        <dbReference type="ARBA" id="ARBA00000085"/>
    </source>
</evidence>
<feature type="domain" description="HAMP" evidence="12">
    <location>
        <begin position="28"/>
        <end position="80"/>
    </location>
</feature>
<evidence type="ECO:0000256" key="5">
    <source>
        <dbReference type="ARBA" id="ARBA00022679"/>
    </source>
</evidence>
<dbReference type="SUPFAM" id="SSF55781">
    <property type="entry name" value="GAF domain-like"/>
    <property type="match status" value="1"/>
</dbReference>
<protein>
    <recommendedName>
        <fullName evidence="3">histidine kinase</fullName>
        <ecNumber evidence="3">2.7.13.3</ecNumber>
    </recommendedName>
</protein>
<dbReference type="PROSITE" id="PS50885">
    <property type="entry name" value="HAMP"/>
    <property type="match status" value="1"/>
</dbReference>
<dbReference type="Pfam" id="PF00672">
    <property type="entry name" value="HAMP"/>
    <property type="match status" value="1"/>
</dbReference>
<dbReference type="InterPro" id="IPR011712">
    <property type="entry name" value="Sig_transdc_His_kin_sub3_dim/P"/>
</dbReference>
<dbReference type="SUPFAM" id="SSF55874">
    <property type="entry name" value="ATPase domain of HSP90 chaperone/DNA topoisomerase II/histidine kinase"/>
    <property type="match status" value="1"/>
</dbReference>
<dbReference type="InterPro" id="IPR029016">
    <property type="entry name" value="GAF-like_dom_sf"/>
</dbReference>
<dbReference type="CDD" id="cd16917">
    <property type="entry name" value="HATPase_UhpB-NarQ-NarX-like"/>
    <property type="match status" value="1"/>
</dbReference>
<evidence type="ECO:0000259" key="12">
    <source>
        <dbReference type="PROSITE" id="PS50885"/>
    </source>
</evidence>
<dbReference type="EMBL" id="JABVEC010000006">
    <property type="protein sequence ID" value="MBC6466078.1"/>
    <property type="molecule type" value="Genomic_DNA"/>
</dbReference>
<dbReference type="SUPFAM" id="SSF158472">
    <property type="entry name" value="HAMP domain-like"/>
    <property type="match status" value="1"/>
</dbReference>
<dbReference type="InterPro" id="IPR003018">
    <property type="entry name" value="GAF"/>
</dbReference>
<keyword evidence="4" id="KW-0597">Phosphoprotein</keyword>
<dbReference type="RefSeq" id="WP_187243078.1">
    <property type="nucleotide sequence ID" value="NZ_BAAAOK010000028.1"/>
</dbReference>
<dbReference type="InterPro" id="IPR003660">
    <property type="entry name" value="HAMP_dom"/>
</dbReference>
<comment type="catalytic activity">
    <reaction evidence="1">
        <text>ATP + protein L-histidine = ADP + protein N-phospho-L-histidine.</text>
        <dbReference type="EC" id="2.7.13.3"/>
    </reaction>
</comment>
<reference evidence="13 14" key="1">
    <citation type="submission" date="2020-06" db="EMBL/GenBank/DDBJ databases">
        <title>Actinomadura xiongansis sp. nov., isolated from soil of Baiyangdian.</title>
        <authorList>
            <person name="Zhang X."/>
        </authorList>
    </citation>
    <scope>NUCLEOTIDE SEQUENCE [LARGE SCALE GENOMIC DNA]</scope>
    <source>
        <strain evidence="13 14">HBUM206468</strain>
    </source>
</reference>
<dbReference type="Pfam" id="PF02518">
    <property type="entry name" value="HATPase_c"/>
    <property type="match status" value="1"/>
</dbReference>
<dbReference type="InterPro" id="IPR003594">
    <property type="entry name" value="HATPase_dom"/>
</dbReference>
<proteinExistence type="predicted"/>
<accession>A0ABR7LNW8</accession>
<dbReference type="InterPro" id="IPR036890">
    <property type="entry name" value="HATPase_C_sf"/>
</dbReference>
<keyword evidence="11" id="KW-0902">Two-component regulatory system</keyword>
<dbReference type="Pfam" id="PF01590">
    <property type="entry name" value="GAF"/>
    <property type="match status" value="1"/>
</dbReference>
<dbReference type="Gene3D" id="1.10.8.500">
    <property type="entry name" value="HAMP domain in histidine kinase"/>
    <property type="match status" value="1"/>
</dbReference>
<keyword evidence="5" id="KW-0808">Transferase</keyword>
<gene>
    <name evidence="13" type="ORF">HKK74_11280</name>
</gene>
<evidence type="ECO:0000256" key="7">
    <source>
        <dbReference type="ARBA" id="ARBA00022741"/>
    </source>
</evidence>
<keyword evidence="7" id="KW-0547">Nucleotide-binding</keyword>